<dbReference type="PROSITE" id="PS00107">
    <property type="entry name" value="PROTEIN_KINASE_ATP"/>
    <property type="match status" value="1"/>
</dbReference>
<evidence type="ECO:0000313" key="10">
    <source>
        <dbReference type="Proteomes" id="UP001445335"/>
    </source>
</evidence>
<comment type="caution">
    <text evidence="9">The sequence shown here is derived from an EMBL/GenBank/DDBJ whole genome shotgun (WGS) entry which is preliminary data.</text>
</comment>
<evidence type="ECO:0000256" key="5">
    <source>
        <dbReference type="ARBA" id="ARBA00039067"/>
    </source>
</evidence>
<dbReference type="SUPFAM" id="SSF56112">
    <property type="entry name" value="Protein kinase-like (PK-like)"/>
    <property type="match status" value="1"/>
</dbReference>
<evidence type="ECO:0000259" key="8">
    <source>
        <dbReference type="PROSITE" id="PS50011"/>
    </source>
</evidence>
<keyword evidence="10" id="KW-1185">Reference proteome</keyword>
<evidence type="ECO:0000313" key="9">
    <source>
        <dbReference type="EMBL" id="KAK9846665.1"/>
    </source>
</evidence>
<accession>A0AAW1SM80</accession>
<proteinExistence type="predicted"/>
<keyword evidence="1" id="KW-0808">Transferase</keyword>
<feature type="compositionally biased region" description="Low complexity" evidence="7">
    <location>
        <begin position="416"/>
        <end position="428"/>
    </location>
</feature>
<dbReference type="PROSITE" id="PS00108">
    <property type="entry name" value="PROTEIN_KINASE_ST"/>
    <property type="match status" value="1"/>
</dbReference>
<evidence type="ECO:0000256" key="1">
    <source>
        <dbReference type="ARBA" id="ARBA00022679"/>
    </source>
</evidence>
<evidence type="ECO:0000256" key="6">
    <source>
        <dbReference type="PROSITE-ProRule" id="PRU10141"/>
    </source>
</evidence>
<dbReference type="GO" id="GO:0005524">
    <property type="term" value="F:ATP binding"/>
    <property type="evidence" value="ECO:0007669"/>
    <property type="project" value="UniProtKB-UniRule"/>
</dbReference>
<feature type="binding site" evidence="6">
    <location>
        <position position="651"/>
    </location>
    <ligand>
        <name>ATP</name>
        <dbReference type="ChEBI" id="CHEBI:30616"/>
    </ligand>
</feature>
<evidence type="ECO:0000256" key="4">
    <source>
        <dbReference type="ARBA" id="ARBA00022840"/>
    </source>
</evidence>
<reference evidence="9 10" key="1">
    <citation type="journal article" date="2024" name="Nat. Commun.">
        <title>Phylogenomics reveals the evolutionary origins of lichenization in chlorophyte algae.</title>
        <authorList>
            <person name="Puginier C."/>
            <person name="Libourel C."/>
            <person name="Otte J."/>
            <person name="Skaloud P."/>
            <person name="Haon M."/>
            <person name="Grisel S."/>
            <person name="Petersen M."/>
            <person name="Berrin J.G."/>
            <person name="Delaux P.M."/>
            <person name="Dal Grande F."/>
            <person name="Keller J."/>
        </authorList>
    </citation>
    <scope>NUCLEOTIDE SEQUENCE [LARGE SCALE GENOMIC DNA]</scope>
    <source>
        <strain evidence="9 10">SAG 245.80</strain>
    </source>
</reference>
<feature type="region of interest" description="Disordered" evidence="7">
    <location>
        <begin position="350"/>
        <end position="431"/>
    </location>
</feature>
<evidence type="ECO:0000256" key="2">
    <source>
        <dbReference type="ARBA" id="ARBA00022741"/>
    </source>
</evidence>
<sequence>MPQLLVQLLINASTRSIAQSFKLARAFVEHAGNVAGRTPAHAGTRFAAVAARQALQGAHVTVAAPCRAAKLLARQVGGALSSTRDTCVAFVIATGEVVIQTTKRLARKLFAPDSPLVYALTAAAIVNLGAALVPSVLALRAGAWALGRAAAAVAYVTGSRGQPPVQAAAGPAAVLQRNAEPEASVQQLLPPPLAADDAAGNCVNVLSDDVAGNLGCALGGDASDNSDNVPGGDAADGIGNALSGKEPDTAAGKIIEENPVLCINLTPASDPASAAAALQPAASGLGTLGHAAPTAAHEALLRKLPTFSNRPQPAQAALPPATQPCNSGAVLAELHDLLADLGGDAVDNPNDIAAGAASPAQDPKLSTNLTPASAPASADAALQPAASGSGTLGHAAPTAAHEAPPRKPPTFRDRPQPAQAALPPATQPCDSGAVLTELHDLLADLGGPSDSEASPRLDAPVEMPAGMAAAAQPPDAEPLPAFSPTSTESHDHATRFITAPMALQLAQPVAIPVAQPVAIPVAPPAALPLAPPAAVKIPEFKLAIDANSELFELMRQRDEARRCARAAAQKQADLQVIAGVQAAESARLWALSMLACASTPRLAVSTSVFPAPGFLPPPHTWTRLGRGGFSTVFRVPTANVRALGASAVAVKVASLASQYASGAVYNELAALTLCAGHPAVPAVLGTASGFELPSDVVEPEAFLEYSSVSAPHALVACFGMLLPALPGCSLTSLLERRVAEGGRQSAFSMLEVLTVVQKVADALAHVHASGVVHNDIKPDNLMVEVDATGCVSDVRLIDFGIAALLPGLTTADPARRHAFWVSEFYAAPEVRADQTTLWAAADVYALYLTALQIMAGQTMAAYHSNYQRWDAAGMAAWVDAQTGASAQAAGDLVELLEGASRADPAKRSSAADLAYGACSIRDNLQGMLDDWG</sequence>
<dbReference type="PROSITE" id="PS50011">
    <property type="entry name" value="PROTEIN_KINASE_DOM"/>
    <property type="match status" value="1"/>
</dbReference>
<dbReference type="InterPro" id="IPR011009">
    <property type="entry name" value="Kinase-like_dom_sf"/>
</dbReference>
<dbReference type="AlphaFoldDB" id="A0AAW1SM80"/>
<dbReference type="InterPro" id="IPR000719">
    <property type="entry name" value="Prot_kinase_dom"/>
</dbReference>
<dbReference type="InterPro" id="IPR017441">
    <property type="entry name" value="Protein_kinase_ATP_BS"/>
</dbReference>
<evidence type="ECO:0000256" key="3">
    <source>
        <dbReference type="ARBA" id="ARBA00022777"/>
    </source>
</evidence>
<dbReference type="EMBL" id="JALJOU010000001">
    <property type="protein sequence ID" value="KAK9846665.1"/>
    <property type="molecule type" value="Genomic_DNA"/>
</dbReference>
<keyword evidence="2 6" id="KW-0547">Nucleotide-binding</keyword>
<keyword evidence="4 6" id="KW-0067">ATP-binding</keyword>
<keyword evidence="3" id="KW-0418">Kinase</keyword>
<dbReference type="Pfam" id="PF00069">
    <property type="entry name" value="Pkinase"/>
    <property type="match status" value="1"/>
</dbReference>
<protein>
    <recommendedName>
        <fullName evidence="5">NEK6-subfamily protein kinase</fullName>
        <ecNumber evidence="5">2.7.11.34</ecNumber>
    </recommendedName>
</protein>
<dbReference type="EC" id="2.7.11.34" evidence="5"/>
<dbReference type="PANTHER" id="PTHR43289">
    <property type="entry name" value="MITOGEN-ACTIVATED PROTEIN KINASE KINASE KINASE 20-RELATED"/>
    <property type="match status" value="1"/>
</dbReference>
<gene>
    <name evidence="9" type="ORF">WJX81_008691</name>
</gene>
<dbReference type="SMART" id="SM00220">
    <property type="entry name" value="S_TKc"/>
    <property type="match status" value="1"/>
</dbReference>
<organism evidence="9 10">
    <name type="scientific">Elliptochloris bilobata</name>
    <dbReference type="NCBI Taxonomy" id="381761"/>
    <lineage>
        <taxon>Eukaryota</taxon>
        <taxon>Viridiplantae</taxon>
        <taxon>Chlorophyta</taxon>
        <taxon>core chlorophytes</taxon>
        <taxon>Trebouxiophyceae</taxon>
        <taxon>Trebouxiophyceae incertae sedis</taxon>
        <taxon>Elliptochloris clade</taxon>
        <taxon>Elliptochloris</taxon>
    </lineage>
</organism>
<dbReference type="Proteomes" id="UP001445335">
    <property type="component" value="Unassembled WGS sequence"/>
</dbReference>
<name>A0AAW1SM80_9CHLO</name>
<dbReference type="InterPro" id="IPR008271">
    <property type="entry name" value="Ser/Thr_kinase_AS"/>
</dbReference>
<evidence type="ECO:0000256" key="7">
    <source>
        <dbReference type="SAM" id="MobiDB-lite"/>
    </source>
</evidence>
<feature type="compositionally biased region" description="Low complexity" evidence="7">
    <location>
        <begin position="371"/>
        <end position="387"/>
    </location>
</feature>
<dbReference type="Gene3D" id="1.10.510.10">
    <property type="entry name" value="Transferase(Phosphotransferase) domain 1"/>
    <property type="match status" value="1"/>
</dbReference>
<feature type="domain" description="Protein kinase" evidence="8">
    <location>
        <begin position="618"/>
        <end position="924"/>
    </location>
</feature>
<dbReference type="PANTHER" id="PTHR43289:SF6">
    <property type="entry name" value="SERINE_THREONINE-PROTEIN KINASE NEKL-3"/>
    <property type="match status" value="1"/>
</dbReference>
<dbReference type="GO" id="GO:0004674">
    <property type="term" value="F:protein serine/threonine kinase activity"/>
    <property type="evidence" value="ECO:0007669"/>
    <property type="project" value="TreeGrafter"/>
</dbReference>